<feature type="transmembrane region" description="Helical" evidence="7">
    <location>
        <begin position="70"/>
        <end position="94"/>
    </location>
</feature>
<comment type="similarity">
    <text evidence="2">Belongs to the bacterial sugar transferase family.</text>
</comment>
<keyword evidence="12" id="KW-1185">Reference proteome</keyword>
<dbReference type="Proteomes" id="UP000681131">
    <property type="component" value="Chromosome"/>
</dbReference>
<feature type="transmembrane region" description="Helical" evidence="7">
    <location>
        <begin position="250"/>
        <end position="273"/>
    </location>
</feature>
<dbReference type="InterPro" id="IPR003362">
    <property type="entry name" value="Bact_transf"/>
</dbReference>
<evidence type="ECO:0000256" key="2">
    <source>
        <dbReference type="ARBA" id="ARBA00006464"/>
    </source>
</evidence>
<dbReference type="Proteomes" id="UP000251120">
    <property type="component" value="Chromosome"/>
</dbReference>
<dbReference type="EMBL" id="CP021781">
    <property type="protein sequence ID" value="AXA33692.1"/>
    <property type="molecule type" value="Genomic_DNA"/>
</dbReference>
<evidence type="ECO:0000313" key="11">
    <source>
        <dbReference type="Proteomes" id="UP000251120"/>
    </source>
</evidence>
<keyword evidence="6 7" id="KW-0472">Membrane</keyword>
<dbReference type="OrthoDB" id="9808602at2"/>
<dbReference type="InterPro" id="IPR017475">
    <property type="entry name" value="EPS_sugar_tfrase"/>
</dbReference>
<feature type="transmembrane region" description="Helical" evidence="7">
    <location>
        <begin position="40"/>
        <end position="58"/>
    </location>
</feature>
<evidence type="ECO:0000256" key="1">
    <source>
        <dbReference type="ARBA" id="ARBA00004141"/>
    </source>
</evidence>
<evidence type="ECO:0000259" key="8">
    <source>
        <dbReference type="Pfam" id="PF02397"/>
    </source>
</evidence>
<dbReference type="PANTHER" id="PTHR30576:SF0">
    <property type="entry name" value="UNDECAPRENYL-PHOSPHATE N-ACETYLGALACTOSAMINYL 1-PHOSPHATE TRANSFERASE-RELATED"/>
    <property type="match status" value="1"/>
</dbReference>
<organism evidence="9 11">
    <name type="scientific">Francisella adeliensis</name>
    <dbReference type="NCBI Taxonomy" id="2007306"/>
    <lineage>
        <taxon>Bacteria</taxon>
        <taxon>Pseudomonadati</taxon>
        <taxon>Pseudomonadota</taxon>
        <taxon>Gammaproteobacteria</taxon>
        <taxon>Thiotrichales</taxon>
        <taxon>Francisellaceae</taxon>
        <taxon>Francisella</taxon>
    </lineage>
</organism>
<dbReference type="EMBL" id="CP043424">
    <property type="protein sequence ID" value="QIW11926.1"/>
    <property type="molecule type" value="Genomic_DNA"/>
</dbReference>
<evidence type="ECO:0000256" key="4">
    <source>
        <dbReference type="ARBA" id="ARBA00022692"/>
    </source>
</evidence>
<reference evidence="9 11" key="1">
    <citation type="submission" date="2017-06" db="EMBL/GenBank/DDBJ databases">
        <title>Complete genome of Francisella adeliensis.</title>
        <authorList>
            <person name="Vallesi A."/>
            <person name="Sjodin A."/>
        </authorList>
    </citation>
    <scope>NUCLEOTIDE SEQUENCE [LARGE SCALE GENOMIC DNA]</scope>
    <source>
        <strain evidence="9 11">FDC440</strain>
    </source>
</reference>
<keyword evidence="4 7" id="KW-0812">Transmembrane</keyword>
<dbReference type="RefSeq" id="WP_112869866.1">
    <property type="nucleotide sequence ID" value="NZ_CP021781.1"/>
</dbReference>
<name>A0A2Z4XYY4_9GAMM</name>
<gene>
    <name evidence="9" type="ORF">CDH04_04370</name>
    <name evidence="10" type="ORF">FZC43_04375</name>
</gene>
<dbReference type="NCBIfam" id="TIGR03025">
    <property type="entry name" value="EPS_sugtrans"/>
    <property type="match status" value="1"/>
</dbReference>
<feature type="transmembrane region" description="Helical" evidence="7">
    <location>
        <begin position="7"/>
        <end position="28"/>
    </location>
</feature>
<dbReference type="GO" id="GO:0016780">
    <property type="term" value="F:phosphotransferase activity, for other substituted phosphate groups"/>
    <property type="evidence" value="ECO:0007669"/>
    <property type="project" value="TreeGrafter"/>
</dbReference>
<feature type="domain" description="Bacterial sugar transferase" evidence="8">
    <location>
        <begin position="245"/>
        <end position="424"/>
    </location>
</feature>
<dbReference type="AlphaFoldDB" id="A0A2Z4XYY4"/>
<dbReference type="Pfam" id="PF02397">
    <property type="entry name" value="Bac_transf"/>
    <property type="match status" value="1"/>
</dbReference>
<dbReference type="KEGG" id="fad:CDH04_04370"/>
<keyword evidence="5 7" id="KW-1133">Transmembrane helix</keyword>
<evidence type="ECO:0000313" key="10">
    <source>
        <dbReference type="EMBL" id="QIW11926.1"/>
    </source>
</evidence>
<evidence type="ECO:0000313" key="12">
    <source>
        <dbReference type="Proteomes" id="UP000681131"/>
    </source>
</evidence>
<dbReference type="GO" id="GO:0016020">
    <property type="term" value="C:membrane"/>
    <property type="evidence" value="ECO:0007669"/>
    <property type="project" value="UniProtKB-SubCell"/>
</dbReference>
<evidence type="ECO:0000256" key="7">
    <source>
        <dbReference type="SAM" id="Phobius"/>
    </source>
</evidence>
<evidence type="ECO:0000256" key="6">
    <source>
        <dbReference type="ARBA" id="ARBA00023136"/>
    </source>
</evidence>
<evidence type="ECO:0000256" key="3">
    <source>
        <dbReference type="ARBA" id="ARBA00022679"/>
    </source>
</evidence>
<sequence length="456" mass="52172">MFVYIKIFELVVSVVIILASYSIPLHFFNYNSSNFSSFNFLAIFMAIIAILILLLAEYTNGEKVSKTKNILKVIISSLAIAIVITALAFFLRGFSFPRSIILIGFVVQVVFLSFTRVFFRSLIRKTIYNNILLIGLADEQQWIFEKAESSKLPKEKLGGYFEIDNDGYDLETIVSQYTKAFISDKALKIMTDDDLACLSQNNIEIVVIPRKYEISIWGAMLVPLGDSVAMSVRNFGLSFEAQIVKRIFDIVFSVIFIIISSPIMLITVLAIYLEDKSNPFFVQERVTKHNKKFKLIKFRSMSVDAESATGAVWATNDDARITKVGKLIRPLWIDELPQFFNVLKGDMSIVGPRPERQQLIEEFTKDTPEFSYRTKVKAGITGYAQVLTSYSTLPENKLKLDLIYIRRWSFLFDLLIIIETVRVICMKFIGTFRPSKKDVSVKIERVVDGNYIRYTL</sequence>
<proteinExistence type="inferred from homology"/>
<reference evidence="10 12" key="2">
    <citation type="submission" date="2019-08" db="EMBL/GenBank/DDBJ databases">
        <title>Complete genome sequences of Francisella adeliensis (FSC1325 and FSC1326).</title>
        <authorList>
            <person name="Ohrman C."/>
            <person name="Uneklint I."/>
            <person name="Vallesi A."/>
            <person name="Karlsson L."/>
            <person name="Sjodin A."/>
        </authorList>
    </citation>
    <scope>NUCLEOTIDE SEQUENCE [LARGE SCALE GENOMIC DNA]</scope>
    <source>
        <strain evidence="10 12">FSC1325</strain>
    </source>
</reference>
<protein>
    <submittedName>
        <fullName evidence="9">Sugar transferase</fullName>
    </submittedName>
</protein>
<evidence type="ECO:0000256" key="5">
    <source>
        <dbReference type="ARBA" id="ARBA00022989"/>
    </source>
</evidence>
<accession>A0A2Z4XYY4</accession>
<dbReference type="PANTHER" id="PTHR30576">
    <property type="entry name" value="COLANIC BIOSYNTHESIS UDP-GLUCOSE LIPID CARRIER TRANSFERASE"/>
    <property type="match status" value="1"/>
</dbReference>
<feature type="transmembrane region" description="Helical" evidence="7">
    <location>
        <begin position="100"/>
        <end position="119"/>
    </location>
</feature>
<keyword evidence="3 9" id="KW-0808">Transferase</keyword>
<comment type="subcellular location">
    <subcellularLocation>
        <location evidence="1">Membrane</location>
        <topology evidence="1">Multi-pass membrane protein</topology>
    </subcellularLocation>
</comment>
<evidence type="ECO:0000313" key="9">
    <source>
        <dbReference type="EMBL" id="AXA33692.1"/>
    </source>
</evidence>